<organism evidence="1 2">
    <name type="scientific">Bradyrhizobium barranii subsp. apii</name>
    <dbReference type="NCBI Taxonomy" id="2819348"/>
    <lineage>
        <taxon>Bacteria</taxon>
        <taxon>Pseudomonadati</taxon>
        <taxon>Pseudomonadota</taxon>
        <taxon>Alphaproteobacteria</taxon>
        <taxon>Hyphomicrobiales</taxon>
        <taxon>Nitrobacteraceae</taxon>
        <taxon>Bradyrhizobium</taxon>
        <taxon>Bradyrhizobium barranii</taxon>
    </lineage>
</organism>
<gene>
    <name evidence="1" type="ORF">HAP41_0000013015</name>
</gene>
<proteinExistence type="predicted"/>
<sequence length="154" mass="17653">MTLHIARPLWNELTFELHRKTENRHESGAFLLGHRTEGERRALKLLYYDELDRAAYDSGVCILHADAFSRLWDRCSELEMTVIADAHVHPLGADQSSSDRQNPMIARPGHIAIILPRMAKPPIRRWSVGVYEYLGDHRWQPRGGCRGSTLKIGE</sequence>
<evidence type="ECO:0000313" key="2">
    <source>
        <dbReference type="Proteomes" id="UP000551709"/>
    </source>
</evidence>
<dbReference type="EMBL" id="CP096255">
    <property type="protein sequence ID" value="UPT89811.1"/>
    <property type="molecule type" value="Genomic_DNA"/>
</dbReference>
<name>A0A8T5VM07_9BRAD</name>
<dbReference type="AlphaFoldDB" id="A0A8T5VM07"/>
<dbReference type="RefSeq" id="WP_166101374.1">
    <property type="nucleotide sequence ID" value="NZ_CP096255.1"/>
</dbReference>
<reference evidence="1" key="1">
    <citation type="journal article" date="2017" name="Syst. Appl. Microbiol.">
        <title>Soybeans inoculated with root zone soils of Canadian native legumes harbour diverse and novel Bradyrhizobium spp. that possess agricultural potential.</title>
        <authorList>
            <person name="Bromfield E.S.P."/>
            <person name="Cloutier S."/>
            <person name="Tambong J.T."/>
            <person name="Tran Thi T.V."/>
        </authorList>
    </citation>
    <scope>NUCLEOTIDE SEQUENCE</scope>
    <source>
        <strain evidence="1">1S5</strain>
    </source>
</reference>
<accession>A0A8T5VM07</accession>
<dbReference type="SUPFAM" id="SSF102712">
    <property type="entry name" value="JAB1/MPN domain"/>
    <property type="match status" value="1"/>
</dbReference>
<evidence type="ECO:0000313" key="1">
    <source>
        <dbReference type="EMBL" id="UPT89811.1"/>
    </source>
</evidence>
<protein>
    <submittedName>
        <fullName evidence="1">Uncharacterized protein</fullName>
    </submittedName>
</protein>
<dbReference type="Proteomes" id="UP000551709">
    <property type="component" value="Chromosome"/>
</dbReference>
<reference evidence="1" key="2">
    <citation type="submission" date="2022-04" db="EMBL/GenBank/DDBJ databases">
        <authorList>
            <person name="Bromfield E.S.P."/>
            <person name="Cloutier S."/>
        </authorList>
    </citation>
    <scope>NUCLEOTIDE SEQUENCE</scope>
    <source>
        <strain evidence="1">1S5</strain>
    </source>
</reference>